<feature type="compositionally biased region" description="Low complexity" evidence="1">
    <location>
        <begin position="332"/>
        <end position="341"/>
    </location>
</feature>
<dbReference type="RefSeq" id="XP_001834929.1">
    <property type="nucleotide sequence ID" value="XM_001834877.1"/>
</dbReference>
<evidence type="ECO:0008006" key="5">
    <source>
        <dbReference type="Google" id="ProtNLM"/>
    </source>
</evidence>
<feature type="transmembrane region" description="Helical" evidence="2">
    <location>
        <begin position="111"/>
        <end position="127"/>
    </location>
</feature>
<feature type="transmembrane region" description="Helical" evidence="2">
    <location>
        <begin position="44"/>
        <end position="61"/>
    </location>
</feature>
<dbReference type="InParanoid" id="A8NMJ4"/>
<accession>A8NMJ4</accession>
<sequence>MTASATLAFTGFIPVPTVLDSDQEYNPFPHVVAPYVGAVFMETFLYGICCVLFSICAYVLIRRQKALHWVLLVFAIAMFALATADMTYTFYIFFSKILSGGLTFNTLYPKYVMFVTNTVLADTLLLYRCYVVWGSRKRIIAGPAVLLVAATVCGYLFEGASIHLFKHAWVYLALTFSLNVILTGLTAGRIWYISRRAKGIVGDGLLKRYNASIAILIESGMIYSVYMTLDLAFHNNASASAILDAGLIQVVGIVPTLIIVQVGLGRAVHEIEEEAQSRMESSKAHNSRSFSFDGAARTQRSSLNSSHGIRSHRGSNATLSPELAEHRRSFRSTRSARSYASGNRRTGAGVYDLTNLSPTQDSYTLPSSPRSLPPSPVVLTKPELSRSVDGKIYQAFVEPISLVNSRDSSRTLDDDRLPPV</sequence>
<keyword evidence="4" id="KW-1185">Reference proteome</keyword>
<dbReference type="eggNOG" id="ENOG502RC4R">
    <property type="taxonomic scope" value="Eukaryota"/>
</dbReference>
<feature type="compositionally biased region" description="Polar residues" evidence="1">
    <location>
        <begin position="298"/>
        <end position="319"/>
    </location>
</feature>
<keyword evidence="2" id="KW-0812">Transmembrane</keyword>
<gene>
    <name evidence="3" type="ORF">CC1G_10803</name>
</gene>
<dbReference type="EMBL" id="AACS02000012">
    <property type="protein sequence ID" value="EAU86912.1"/>
    <property type="molecule type" value="Genomic_DNA"/>
</dbReference>
<comment type="caution">
    <text evidence="3">The sequence shown here is derived from an EMBL/GenBank/DDBJ whole genome shotgun (WGS) entry which is preliminary data.</text>
</comment>
<evidence type="ECO:0000313" key="3">
    <source>
        <dbReference type="EMBL" id="EAU86912.1"/>
    </source>
</evidence>
<feature type="transmembrane region" description="Helical" evidence="2">
    <location>
        <begin position="68"/>
        <end position="91"/>
    </location>
</feature>
<dbReference type="KEGG" id="cci:CC1G_10803"/>
<feature type="transmembrane region" description="Helical" evidence="2">
    <location>
        <begin position="209"/>
        <end position="229"/>
    </location>
</feature>
<dbReference type="STRING" id="240176.A8NMJ4"/>
<feature type="transmembrane region" description="Helical" evidence="2">
    <location>
        <begin position="139"/>
        <end position="157"/>
    </location>
</feature>
<evidence type="ECO:0000313" key="4">
    <source>
        <dbReference type="Proteomes" id="UP000001861"/>
    </source>
</evidence>
<evidence type="ECO:0000256" key="2">
    <source>
        <dbReference type="SAM" id="Phobius"/>
    </source>
</evidence>
<feature type="transmembrane region" description="Helical" evidence="2">
    <location>
        <begin position="169"/>
        <end position="188"/>
    </location>
</feature>
<evidence type="ECO:0000256" key="1">
    <source>
        <dbReference type="SAM" id="MobiDB-lite"/>
    </source>
</evidence>
<dbReference type="OrthoDB" id="3226582at2759"/>
<reference evidence="3 4" key="1">
    <citation type="journal article" date="2010" name="Proc. Natl. Acad. Sci. U.S.A.">
        <title>Insights into evolution of multicellular fungi from the assembled chromosomes of the mushroom Coprinopsis cinerea (Coprinus cinereus).</title>
        <authorList>
            <person name="Stajich J.E."/>
            <person name="Wilke S.K."/>
            <person name="Ahren D."/>
            <person name="Au C.H."/>
            <person name="Birren B.W."/>
            <person name="Borodovsky M."/>
            <person name="Burns C."/>
            <person name="Canback B."/>
            <person name="Casselton L.A."/>
            <person name="Cheng C.K."/>
            <person name="Deng J."/>
            <person name="Dietrich F.S."/>
            <person name="Fargo D.C."/>
            <person name="Farman M.L."/>
            <person name="Gathman A.C."/>
            <person name="Goldberg J."/>
            <person name="Guigo R."/>
            <person name="Hoegger P.J."/>
            <person name="Hooker J.B."/>
            <person name="Huggins A."/>
            <person name="James T.Y."/>
            <person name="Kamada T."/>
            <person name="Kilaru S."/>
            <person name="Kodira C."/>
            <person name="Kues U."/>
            <person name="Kupfer D."/>
            <person name="Kwan H.S."/>
            <person name="Lomsadze A."/>
            <person name="Li W."/>
            <person name="Lilly W.W."/>
            <person name="Ma L.J."/>
            <person name="Mackey A.J."/>
            <person name="Manning G."/>
            <person name="Martin F."/>
            <person name="Muraguchi H."/>
            <person name="Natvig D.O."/>
            <person name="Palmerini H."/>
            <person name="Ramesh M.A."/>
            <person name="Rehmeyer C.J."/>
            <person name="Roe B.A."/>
            <person name="Shenoy N."/>
            <person name="Stanke M."/>
            <person name="Ter-Hovhannisyan V."/>
            <person name="Tunlid A."/>
            <person name="Velagapudi R."/>
            <person name="Vision T.J."/>
            <person name="Zeng Q."/>
            <person name="Zolan M.E."/>
            <person name="Pukkila P.J."/>
        </authorList>
    </citation>
    <scope>NUCLEOTIDE SEQUENCE [LARGE SCALE GENOMIC DNA]</scope>
    <source>
        <strain evidence="4">Okayama-7 / 130 / ATCC MYA-4618 / FGSC 9003</strain>
    </source>
</reference>
<dbReference type="Proteomes" id="UP000001861">
    <property type="component" value="Unassembled WGS sequence"/>
</dbReference>
<keyword evidence="2" id="KW-1133">Transmembrane helix</keyword>
<dbReference type="AlphaFoldDB" id="A8NMJ4"/>
<proteinExistence type="predicted"/>
<name>A8NMJ4_COPC7</name>
<dbReference type="VEuPathDB" id="FungiDB:CC1G_10803"/>
<feature type="compositionally biased region" description="Polar residues" evidence="1">
    <location>
        <begin position="354"/>
        <end position="364"/>
    </location>
</feature>
<dbReference type="OMA" id="WGFIDLR"/>
<feature type="region of interest" description="Disordered" evidence="1">
    <location>
        <begin position="275"/>
        <end position="378"/>
    </location>
</feature>
<dbReference type="GeneID" id="6011448"/>
<feature type="transmembrane region" description="Helical" evidence="2">
    <location>
        <begin position="241"/>
        <end position="260"/>
    </location>
</feature>
<organism evidence="3 4">
    <name type="scientific">Coprinopsis cinerea (strain Okayama-7 / 130 / ATCC MYA-4618 / FGSC 9003)</name>
    <name type="common">Inky cap fungus</name>
    <name type="synonym">Hormographiella aspergillata</name>
    <dbReference type="NCBI Taxonomy" id="240176"/>
    <lineage>
        <taxon>Eukaryota</taxon>
        <taxon>Fungi</taxon>
        <taxon>Dikarya</taxon>
        <taxon>Basidiomycota</taxon>
        <taxon>Agaricomycotina</taxon>
        <taxon>Agaricomycetes</taxon>
        <taxon>Agaricomycetidae</taxon>
        <taxon>Agaricales</taxon>
        <taxon>Agaricineae</taxon>
        <taxon>Psathyrellaceae</taxon>
        <taxon>Coprinopsis</taxon>
    </lineage>
</organism>
<protein>
    <recommendedName>
        <fullName evidence="5">Integral membrane protein</fullName>
    </recommendedName>
</protein>
<keyword evidence="2" id="KW-0472">Membrane</keyword>